<dbReference type="Proteomes" id="UP000327157">
    <property type="component" value="Chromosome 13"/>
</dbReference>
<comment type="caution">
    <text evidence="2">The sequence shown here is derived from an EMBL/GenBank/DDBJ whole genome shotgun (WGS) entry which is preliminary data.</text>
</comment>
<reference evidence="2 3" key="1">
    <citation type="submission" date="2019-09" db="EMBL/GenBank/DDBJ databases">
        <authorList>
            <person name="Ou C."/>
        </authorList>
    </citation>
    <scope>NUCLEOTIDE SEQUENCE [LARGE SCALE GENOMIC DNA]</scope>
    <source>
        <strain evidence="2">S2</strain>
        <tissue evidence="2">Leaf</tissue>
    </source>
</reference>
<dbReference type="EMBL" id="SMOL01000753">
    <property type="protein sequence ID" value="KAB2600292.1"/>
    <property type="molecule type" value="Genomic_DNA"/>
</dbReference>
<reference evidence="2 3" key="3">
    <citation type="submission" date="2019-11" db="EMBL/GenBank/DDBJ databases">
        <title>A de novo genome assembly of a pear dwarfing rootstock.</title>
        <authorList>
            <person name="Wang F."/>
            <person name="Wang J."/>
            <person name="Li S."/>
            <person name="Zhang Y."/>
            <person name="Fang M."/>
            <person name="Ma L."/>
            <person name="Zhao Y."/>
            <person name="Jiang S."/>
        </authorList>
    </citation>
    <scope>NUCLEOTIDE SEQUENCE [LARGE SCALE GENOMIC DNA]</scope>
    <source>
        <strain evidence="2">S2</strain>
        <tissue evidence="2">Leaf</tissue>
    </source>
</reference>
<name>A0A5N5FGC5_9ROSA</name>
<feature type="region of interest" description="Disordered" evidence="1">
    <location>
        <begin position="84"/>
        <end position="106"/>
    </location>
</feature>
<feature type="compositionally biased region" description="Basic and acidic residues" evidence="1">
    <location>
        <begin position="90"/>
        <end position="99"/>
    </location>
</feature>
<evidence type="ECO:0000313" key="3">
    <source>
        <dbReference type="Proteomes" id="UP000327157"/>
    </source>
</evidence>
<evidence type="ECO:0000256" key="1">
    <source>
        <dbReference type="SAM" id="MobiDB-lite"/>
    </source>
</evidence>
<proteinExistence type="predicted"/>
<evidence type="ECO:0000313" key="2">
    <source>
        <dbReference type="EMBL" id="KAB2600292.1"/>
    </source>
</evidence>
<protein>
    <submittedName>
        <fullName evidence="2">Uncharacterized protein</fullName>
    </submittedName>
</protein>
<reference evidence="3" key="2">
    <citation type="submission" date="2019-10" db="EMBL/GenBank/DDBJ databases">
        <title>A de novo genome assembly of a pear dwarfing rootstock.</title>
        <authorList>
            <person name="Wang F."/>
            <person name="Wang J."/>
            <person name="Li S."/>
            <person name="Zhang Y."/>
            <person name="Fang M."/>
            <person name="Ma L."/>
            <person name="Zhao Y."/>
            <person name="Jiang S."/>
        </authorList>
    </citation>
    <scope>NUCLEOTIDE SEQUENCE [LARGE SCALE GENOMIC DNA]</scope>
</reference>
<keyword evidence="3" id="KW-1185">Reference proteome</keyword>
<sequence length="106" mass="12377">MYVDATTLKEMKPKDYQEDFTRAVGELRLKLQARAKVERTSADLRDELEHLLTLERNMLVNFVRRHNKKSPTPAATHHLMHLESLQPLPKENKSQRETSLEVSWPG</sequence>
<organism evidence="2 3">
    <name type="scientific">Pyrus ussuriensis x Pyrus communis</name>
    <dbReference type="NCBI Taxonomy" id="2448454"/>
    <lineage>
        <taxon>Eukaryota</taxon>
        <taxon>Viridiplantae</taxon>
        <taxon>Streptophyta</taxon>
        <taxon>Embryophyta</taxon>
        <taxon>Tracheophyta</taxon>
        <taxon>Spermatophyta</taxon>
        <taxon>Magnoliopsida</taxon>
        <taxon>eudicotyledons</taxon>
        <taxon>Gunneridae</taxon>
        <taxon>Pentapetalae</taxon>
        <taxon>rosids</taxon>
        <taxon>fabids</taxon>
        <taxon>Rosales</taxon>
        <taxon>Rosaceae</taxon>
        <taxon>Amygdaloideae</taxon>
        <taxon>Maleae</taxon>
        <taxon>Pyrus</taxon>
    </lineage>
</organism>
<dbReference type="AlphaFoldDB" id="A0A5N5FGC5"/>
<accession>A0A5N5FGC5</accession>
<gene>
    <name evidence="2" type="ORF">D8674_010563</name>
</gene>